<dbReference type="RefSeq" id="WP_233730993.1">
    <property type="nucleotide sequence ID" value="NZ_JAJVCN010000003.1"/>
</dbReference>
<dbReference type="Gene3D" id="3.30.420.10">
    <property type="entry name" value="Ribonuclease H-like superfamily/Ribonuclease H"/>
    <property type="match status" value="1"/>
</dbReference>
<accession>A0ABS8ZM25</accession>
<evidence type="ECO:0000313" key="2">
    <source>
        <dbReference type="EMBL" id="MCE7008850.1"/>
    </source>
</evidence>
<dbReference type="Pfam" id="PF13358">
    <property type="entry name" value="DDE_3"/>
    <property type="match status" value="1"/>
</dbReference>
<name>A0ABS8ZM25_9PSEU</name>
<dbReference type="InterPro" id="IPR038717">
    <property type="entry name" value="Tc1-like_DDE_dom"/>
</dbReference>
<reference evidence="2 3" key="1">
    <citation type="submission" date="2021-12" db="EMBL/GenBank/DDBJ databases">
        <title>Genome sequence of Kibdelosporangium philippinense ATCC 49844.</title>
        <authorList>
            <person name="Fedorov E.A."/>
            <person name="Omeragic M."/>
            <person name="Shalygina K.F."/>
            <person name="Maclea K.S."/>
        </authorList>
    </citation>
    <scope>NUCLEOTIDE SEQUENCE [LARGE SCALE GENOMIC DNA]</scope>
    <source>
        <strain evidence="2 3">ATCC 49844</strain>
    </source>
</reference>
<dbReference type="EMBL" id="JAJVCN010000003">
    <property type="protein sequence ID" value="MCE7008850.1"/>
    <property type="molecule type" value="Genomic_DNA"/>
</dbReference>
<dbReference type="Proteomes" id="UP001521150">
    <property type="component" value="Unassembled WGS sequence"/>
</dbReference>
<evidence type="ECO:0000313" key="3">
    <source>
        <dbReference type="Proteomes" id="UP001521150"/>
    </source>
</evidence>
<protein>
    <submittedName>
        <fullName evidence="2">Transposase</fullName>
    </submittedName>
</protein>
<evidence type="ECO:0000259" key="1">
    <source>
        <dbReference type="Pfam" id="PF13358"/>
    </source>
</evidence>
<comment type="caution">
    <text evidence="2">The sequence shown here is derived from an EMBL/GenBank/DDBJ whole genome shotgun (WGS) entry which is preliminary data.</text>
</comment>
<gene>
    <name evidence="2" type="ORF">LWC34_39475</name>
</gene>
<keyword evidence="3" id="KW-1185">Reference proteome</keyword>
<organism evidence="2 3">
    <name type="scientific">Kibdelosporangium philippinense</name>
    <dbReference type="NCBI Taxonomy" id="211113"/>
    <lineage>
        <taxon>Bacteria</taxon>
        <taxon>Bacillati</taxon>
        <taxon>Actinomycetota</taxon>
        <taxon>Actinomycetes</taxon>
        <taxon>Pseudonocardiales</taxon>
        <taxon>Pseudonocardiaceae</taxon>
        <taxon>Kibdelosporangium</taxon>
    </lineage>
</organism>
<proteinExistence type="predicted"/>
<sequence length="206" mass="22790">MGEGDLATGGTTRREQDAWLVFEDEAGQSLRPPKARTWSRRGHTPIVTVSGTGSGRVSIAGLICIKPGQRTRLIYRTITHHGRKGEKKGFRETDYAALLDAAHQQLGGPVVLVWDNLTAHHDAVMQKLITARSWLTVYRFPTYAPELNPVEGVWSNLKRGLGNLAARSIDQLTILVKTRLKKMQYRPGLIDAFIAETGLILTTNPP</sequence>
<feature type="domain" description="Tc1-like transposase DDE" evidence="1">
    <location>
        <begin position="20"/>
        <end position="172"/>
    </location>
</feature>
<dbReference type="InterPro" id="IPR036397">
    <property type="entry name" value="RNaseH_sf"/>
</dbReference>